<dbReference type="InterPro" id="IPR036855">
    <property type="entry name" value="Znf_CCCH_sf"/>
</dbReference>
<dbReference type="InterPro" id="IPR000571">
    <property type="entry name" value="Znf_CCCH"/>
</dbReference>
<dbReference type="FunFam" id="3.30.1370.210:FF:000009">
    <property type="entry name" value="Zinc finger CCCH domain-containing protein 66"/>
    <property type="match status" value="1"/>
</dbReference>
<reference evidence="8 9" key="1">
    <citation type="submission" date="2023-12" db="EMBL/GenBank/DDBJ databases">
        <title>A high-quality genome assembly for Dillenia turbinata (Dilleniales).</title>
        <authorList>
            <person name="Chanderbali A."/>
        </authorList>
    </citation>
    <scope>NUCLEOTIDE SEQUENCE [LARGE SCALE GENOMIC DNA]</scope>
    <source>
        <strain evidence="8">LSX21</strain>
        <tissue evidence="8">Leaf</tissue>
    </source>
</reference>
<keyword evidence="3 6" id="KW-0863">Zinc-finger</keyword>
<feature type="domain" description="C3H1-type" evidence="7">
    <location>
        <begin position="53"/>
        <end position="80"/>
    </location>
</feature>
<evidence type="ECO:0000259" key="7">
    <source>
        <dbReference type="PROSITE" id="PS50103"/>
    </source>
</evidence>
<keyword evidence="4 6" id="KW-0862">Zinc</keyword>
<feature type="zinc finger region" description="C3H1-type" evidence="6">
    <location>
        <begin position="53"/>
        <end position="80"/>
    </location>
</feature>
<dbReference type="SUPFAM" id="SSF90229">
    <property type="entry name" value="CCCH zinc finger"/>
    <property type="match status" value="1"/>
</dbReference>
<evidence type="ECO:0000256" key="1">
    <source>
        <dbReference type="ARBA" id="ARBA00022723"/>
    </source>
</evidence>
<protein>
    <recommendedName>
        <fullName evidence="7">C3H1-type domain-containing protein</fullName>
    </recommendedName>
</protein>
<dbReference type="SMART" id="SM00356">
    <property type="entry name" value="ZnF_C3H1"/>
    <property type="match status" value="2"/>
</dbReference>
<name>A0AAN8VVJ9_9MAGN</name>
<evidence type="ECO:0000256" key="5">
    <source>
        <dbReference type="ARBA" id="ARBA00023125"/>
    </source>
</evidence>
<dbReference type="GO" id="GO:0008270">
    <property type="term" value="F:zinc ion binding"/>
    <property type="evidence" value="ECO:0007669"/>
    <property type="project" value="UniProtKB-KW"/>
</dbReference>
<keyword evidence="1 6" id="KW-0479">Metal-binding</keyword>
<evidence type="ECO:0000313" key="9">
    <source>
        <dbReference type="Proteomes" id="UP001370490"/>
    </source>
</evidence>
<dbReference type="Pfam" id="PF25512">
    <property type="entry name" value="zf-CCCH_AtC3H23"/>
    <property type="match status" value="1"/>
</dbReference>
<evidence type="ECO:0000313" key="8">
    <source>
        <dbReference type="EMBL" id="KAK6936876.1"/>
    </source>
</evidence>
<dbReference type="AlphaFoldDB" id="A0AAN8VVJ9"/>
<dbReference type="GO" id="GO:0003677">
    <property type="term" value="F:DNA binding"/>
    <property type="evidence" value="ECO:0007669"/>
    <property type="project" value="UniProtKB-KW"/>
</dbReference>
<dbReference type="InterPro" id="IPR045234">
    <property type="entry name" value="Unkempt-like"/>
</dbReference>
<organism evidence="8 9">
    <name type="scientific">Dillenia turbinata</name>
    <dbReference type="NCBI Taxonomy" id="194707"/>
    <lineage>
        <taxon>Eukaryota</taxon>
        <taxon>Viridiplantae</taxon>
        <taxon>Streptophyta</taxon>
        <taxon>Embryophyta</taxon>
        <taxon>Tracheophyta</taxon>
        <taxon>Spermatophyta</taxon>
        <taxon>Magnoliopsida</taxon>
        <taxon>eudicotyledons</taxon>
        <taxon>Gunneridae</taxon>
        <taxon>Pentapetalae</taxon>
        <taxon>Dilleniales</taxon>
        <taxon>Dilleniaceae</taxon>
        <taxon>Dillenia</taxon>
    </lineage>
</organism>
<evidence type="ECO:0000256" key="4">
    <source>
        <dbReference type="ARBA" id="ARBA00022833"/>
    </source>
</evidence>
<dbReference type="Proteomes" id="UP001370490">
    <property type="component" value="Unassembled WGS sequence"/>
</dbReference>
<dbReference type="InterPro" id="IPR057444">
    <property type="entry name" value="Znf-CCCH_AtC3H23-like"/>
</dbReference>
<keyword evidence="9" id="KW-1185">Reference proteome</keyword>
<evidence type="ECO:0000256" key="6">
    <source>
        <dbReference type="PROSITE-ProRule" id="PRU00723"/>
    </source>
</evidence>
<keyword evidence="5" id="KW-0238">DNA-binding</keyword>
<dbReference type="GO" id="GO:0006355">
    <property type="term" value="P:regulation of DNA-templated transcription"/>
    <property type="evidence" value="ECO:0007669"/>
    <property type="project" value="UniProtKB-ARBA"/>
</dbReference>
<sequence>MAATNEPDYSSDEFRMYSFKIKRCSRTRSHDWTECPFAHRGEKARRRDPRKFNYSAIACPDFRNGECLKGESCEFAHGVFEYWLHPARYRTRVCNAGRLCQRKVCFFAHTAEQLRVEIKQKCSLGHRVRSEGSSGTALARAVPEMRKVKERGRGMDLEFLESLRGLKIRDCGDEVGFGGGFEWDLDLNFNLEDSTDLMPEHINWISDLLD</sequence>
<dbReference type="PANTHER" id="PTHR14493">
    <property type="entry name" value="UNKEMPT FAMILY MEMBER"/>
    <property type="match status" value="1"/>
</dbReference>
<proteinExistence type="predicted"/>
<evidence type="ECO:0000256" key="2">
    <source>
        <dbReference type="ARBA" id="ARBA00022737"/>
    </source>
</evidence>
<dbReference type="PROSITE" id="PS50103">
    <property type="entry name" value="ZF_C3H1"/>
    <property type="match status" value="1"/>
</dbReference>
<dbReference type="Gene3D" id="3.30.1370.210">
    <property type="match status" value="1"/>
</dbReference>
<evidence type="ECO:0000256" key="3">
    <source>
        <dbReference type="ARBA" id="ARBA00022771"/>
    </source>
</evidence>
<comment type="caution">
    <text evidence="8">The sequence shown here is derived from an EMBL/GenBank/DDBJ whole genome shotgun (WGS) entry which is preliminary data.</text>
</comment>
<accession>A0AAN8VVJ9</accession>
<keyword evidence="2" id="KW-0677">Repeat</keyword>
<gene>
    <name evidence="8" type="ORF">RJ641_033906</name>
</gene>
<dbReference type="EMBL" id="JBAMMX010000007">
    <property type="protein sequence ID" value="KAK6936876.1"/>
    <property type="molecule type" value="Genomic_DNA"/>
</dbReference>
<dbReference type="PANTHER" id="PTHR14493:SF109">
    <property type="entry name" value="ZINC FINGER CCCH DOMAIN-CONTAINING PROTEIN 54"/>
    <property type="match status" value="1"/>
</dbReference>